<dbReference type="RefSeq" id="WP_017567526.1">
    <property type="nucleotide sequence ID" value="NZ_BAAAKM010000111.1"/>
</dbReference>
<organism evidence="1 2">
    <name type="scientific">Nocardiopsis metallicus</name>
    <dbReference type="NCBI Taxonomy" id="179819"/>
    <lineage>
        <taxon>Bacteria</taxon>
        <taxon>Bacillati</taxon>
        <taxon>Actinomycetota</taxon>
        <taxon>Actinomycetes</taxon>
        <taxon>Streptosporangiales</taxon>
        <taxon>Nocardiopsidaceae</taxon>
        <taxon>Nocardiopsis</taxon>
    </lineage>
</organism>
<proteinExistence type="predicted"/>
<dbReference type="Proteomes" id="UP000579647">
    <property type="component" value="Unassembled WGS sequence"/>
</dbReference>
<dbReference type="EMBL" id="JACHDO010000001">
    <property type="protein sequence ID" value="MBB5493435.1"/>
    <property type="molecule type" value="Genomic_DNA"/>
</dbReference>
<keyword evidence="2" id="KW-1185">Reference proteome</keyword>
<protein>
    <submittedName>
        <fullName evidence="1">Uncharacterized protein</fullName>
    </submittedName>
</protein>
<evidence type="ECO:0000313" key="1">
    <source>
        <dbReference type="EMBL" id="MBB5493435.1"/>
    </source>
</evidence>
<dbReference type="AlphaFoldDB" id="A0A840WNS5"/>
<gene>
    <name evidence="1" type="ORF">HNR07_004572</name>
</gene>
<comment type="caution">
    <text evidence="1">The sequence shown here is derived from an EMBL/GenBank/DDBJ whole genome shotgun (WGS) entry which is preliminary data.</text>
</comment>
<reference evidence="1 2" key="1">
    <citation type="submission" date="2020-08" db="EMBL/GenBank/DDBJ databases">
        <title>Sequencing the genomes of 1000 actinobacteria strains.</title>
        <authorList>
            <person name="Klenk H.-P."/>
        </authorList>
    </citation>
    <scope>NUCLEOTIDE SEQUENCE [LARGE SCALE GENOMIC DNA]</scope>
    <source>
        <strain evidence="1 2">DSM 44598</strain>
    </source>
</reference>
<name>A0A840WNS5_9ACTN</name>
<evidence type="ECO:0000313" key="2">
    <source>
        <dbReference type="Proteomes" id="UP000579647"/>
    </source>
</evidence>
<accession>A0A840WNS5</accession>
<sequence>MFTLPHTGMQVPDTRIRVTSLKEVDLGTGIAWSAVVRAGKTKLGTVSNSGRGGPTDFNATTDAAQRRTAAFVAACRDRDGAPMDTENVMETLTEEYEWARDIAKAEKKGRYVVRYADEHGMPGHYEFSLSRGITPPDYAPALKATVRLKLPEGAVRADLWMGPELGWVEIRRPADTTNE</sequence>